<name>A0A2A7MN20_MYCAG</name>
<evidence type="ECO:0000256" key="3">
    <source>
        <dbReference type="ARBA" id="ARBA00022695"/>
    </source>
</evidence>
<accession>A0A2A7MN20</accession>
<dbReference type="GO" id="GO:0008878">
    <property type="term" value="F:glucose-1-phosphate adenylyltransferase activity"/>
    <property type="evidence" value="ECO:0007669"/>
    <property type="project" value="InterPro"/>
</dbReference>
<dbReference type="SUPFAM" id="SSF53448">
    <property type="entry name" value="Nucleotide-diphospho-sugar transferases"/>
    <property type="match status" value="1"/>
</dbReference>
<evidence type="ECO:0000313" key="7">
    <source>
        <dbReference type="EMBL" id="PEG32917.1"/>
    </source>
</evidence>
<evidence type="ECO:0000256" key="4">
    <source>
        <dbReference type="ARBA" id="ARBA00023056"/>
    </source>
</evidence>
<feature type="domain" description="Nucleotidyl transferase" evidence="5">
    <location>
        <begin position="4"/>
        <end position="138"/>
    </location>
</feature>
<dbReference type="InterPro" id="IPR005835">
    <property type="entry name" value="NTP_transferase_dom"/>
</dbReference>
<comment type="caution">
    <text evidence="7">The sequence shown here is derived from an EMBL/GenBank/DDBJ whole genome shotgun (WGS) entry which is preliminary data.</text>
</comment>
<organism evidence="7 8">
    <name type="scientific">Mycolicibacterium agri</name>
    <name type="common">Mycobacterium agri</name>
    <dbReference type="NCBI Taxonomy" id="36811"/>
    <lineage>
        <taxon>Bacteria</taxon>
        <taxon>Bacillati</taxon>
        <taxon>Actinomycetota</taxon>
        <taxon>Actinomycetes</taxon>
        <taxon>Mycobacteriales</taxon>
        <taxon>Mycobacteriaceae</taxon>
        <taxon>Mycolicibacterium</taxon>
    </lineage>
</organism>
<proteinExistence type="inferred from homology"/>
<dbReference type="InterPro" id="IPR056818">
    <property type="entry name" value="GlmU/GlgC-like_hexapep"/>
</dbReference>
<dbReference type="AlphaFoldDB" id="A0A2A7MN20"/>
<keyword evidence="8" id="KW-1185">Reference proteome</keyword>
<dbReference type="InterPro" id="IPR011831">
    <property type="entry name" value="ADP-Glc_PPase"/>
</dbReference>
<dbReference type="Pfam" id="PF24894">
    <property type="entry name" value="Hexapep_GlmU"/>
    <property type="match status" value="1"/>
</dbReference>
<evidence type="ECO:0000259" key="5">
    <source>
        <dbReference type="Pfam" id="PF00483"/>
    </source>
</evidence>
<dbReference type="Proteomes" id="UP000220914">
    <property type="component" value="Unassembled WGS sequence"/>
</dbReference>
<dbReference type="GO" id="GO:0005978">
    <property type="term" value="P:glycogen biosynthetic process"/>
    <property type="evidence" value="ECO:0007669"/>
    <property type="project" value="UniProtKB-KW"/>
</dbReference>
<dbReference type="Gene3D" id="3.90.550.10">
    <property type="entry name" value="Spore Coat Polysaccharide Biosynthesis Protein SpsA, Chain A"/>
    <property type="match status" value="1"/>
</dbReference>
<dbReference type="RefSeq" id="WP_097945703.1">
    <property type="nucleotide sequence ID" value="NZ_PDCP01000194.1"/>
</dbReference>
<dbReference type="CDD" id="cd04651">
    <property type="entry name" value="LbH_G1P_AT_C"/>
    <property type="match status" value="1"/>
</dbReference>
<reference evidence="7 8" key="1">
    <citation type="submission" date="2017-10" db="EMBL/GenBank/DDBJ databases">
        <title>The new phylogeny of genus Mycobacterium.</title>
        <authorList>
            <person name="Tortoli E."/>
            <person name="Trovato A."/>
            <person name="Cirillo D.M."/>
        </authorList>
    </citation>
    <scope>NUCLEOTIDE SEQUENCE [LARGE SCALE GENOMIC DNA]</scope>
    <source>
        <strain evidence="7 8">CCUG37673</strain>
    </source>
</reference>
<gene>
    <name evidence="7" type="ORF">CQY20_33675</name>
</gene>
<dbReference type="InterPro" id="IPR029044">
    <property type="entry name" value="Nucleotide-diphossugar_trans"/>
</dbReference>
<keyword evidence="3 7" id="KW-0548">Nucleotidyltransferase</keyword>
<keyword evidence="4" id="KW-0320">Glycogen biosynthesis</keyword>
<keyword evidence="2 7" id="KW-0808">Transferase</keyword>
<dbReference type="Pfam" id="PF00483">
    <property type="entry name" value="NTP_transferase"/>
    <property type="match status" value="1"/>
</dbReference>
<dbReference type="Gene3D" id="2.160.10.10">
    <property type="entry name" value="Hexapeptide repeat proteins"/>
    <property type="match status" value="1"/>
</dbReference>
<protein>
    <submittedName>
        <fullName evidence="7">Glucose-1-phosphate adenylyltransferase</fullName>
    </submittedName>
</protein>
<dbReference type="PANTHER" id="PTHR43523:SF2">
    <property type="entry name" value="GLUCOSE-1-PHOSPHATE ADENYLYLTRANSFERASE"/>
    <property type="match status" value="1"/>
</dbReference>
<dbReference type="PANTHER" id="PTHR43523">
    <property type="entry name" value="GLUCOSE-1-PHOSPHATE ADENYLYLTRANSFERASE-RELATED"/>
    <property type="match status" value="1"/>
</dbReference>
<dbReference type="EMBL" id="PDCP01000194">
    <property type="protein sequence ID" value="PEG32917.1"/>
    <property type="molecule type" value="Genomic_DNA"/>
</dbReference>
<comment type="similarity">
    <text evidence="1">Belongs to the bacterial/plant glucose-1-phosphate adenylyltransferase family.</text>
</comment>
<dbReference type="OrthoDB" id="9801810at2"/>
<sequence length="273" mass="29017">HLDSGAGATVAGIPVPRKEASAFGVIKTASNGLQVEAFLEKPPDPPGLPGRPDETFVSMGNYLFSTDVLVEALRKDAADESSKHDMGGDIMPMMVDQGIAQVYDFQRNVVPGADPADAGYWRDVGTLDSYFDSHMDLCAVVPVFNLYNSEWPILTHIPPHPPAKFVHEDGDRVGRAVNSVVSNGVIVSGALVRESVLSPGARIEDYALVERSVIMDNTVIGANAVIQNAIIDKDVVVPDGAQVGVDKDHDLARGFVVSDSGVTVVGKSQQVTK</sequence>
<feature type="non-terminal residue" evidence="7">
    <location>
        <position position="1"/>
    </location>
</feature>
<evidence type="ECO:0000256" key="2">
    <source>
        <dbReference type="ARBA" id="ARBA00022679"/>
    </source>
</evidence>
<evidence type="ECO:0000259" key="6">
    <source>
        <dbReference type="Pfam" id="PF24894"/>
    </source>
</evidence>
<feature type="domain" description="Glucose-1-phosphate adenylyltransferase/Bifunctional protein GlmU-like C-terminal hexapeptide" evidence="6">
    <location>
        <begin position="161"/>
        <end position="265"/>
    </location>
</feature>
<evidence type="ECO:0000256" key="1">
    <source>
        <dbReference type="ARBA" id="ARBA00010443"/>
    </source>
</evidence>
<evidence type="ECO:0000313" key="8">
    <source>
        <dbReference type="Proteomes" id="UP000220914"/>
    </source>
</evidence>